<keyword evidence="1" id="KW-0732">Signal</keyword>
<dbReference type="RefSeq" id="WP_344931861.1">
    <property type="nucleotide sequence ID" value="NZ_BAABDM010000001.1"/>
</dbReference>
<organism evidence="2 3">
    <name type="scientific">Zhongshania borealis</name>
    <dbReference type="NCBI Taxonomy" id="889488"/>
    <lineage>
        <taxon>Bacteria</taxon>
        <taxon>Pseudomonadati</taxon>
        <taxon>Pseudomonadota</taxon>
        <taxon>Gammaproteobacteria</taxon>
        <taxon>Cellvibrionales</taxon>
        <taxon>Spongiibacteraceae</taxon>
        <taxon>Zhongshania</taxon>
    </lineage>
</organism>
<dbReference type="Proteomes" id="UP001500392">
    <property type="component" value="Unassembled WGS sequence"/>
</dbReference>
<feature type="chain" id="PRO_5046886726" description="YfiR family protein" evidence="1">
    <location>
        <begin position="39"/>
        <end position="191"/>
    </location>
</feature>
<gene>
    <name evidence="2" type="ORF">GCM10022414_02210</name>
</gene>
<dbReference type="EMBL" id="BAABDM010000001">
    <property type="protein sequence ID" value="GAA4083064.1"/>
    <property type="molecule type" value="Genomic_DNA"/>
</dbReference>
<evidence type="ECO:0000313" key="3">
    <source>
        <dbReference type="Proteomes" id="UP001500392"/>
    </source>
</evidence>
<evidence type="ECO:0000313" key="2">
    <source>
        <dbReference type="EMBL" id="GAA4083064.1"/>
    </source>
</evidence>
<keyword evidence="3" id="KW-1185">Reference proteome</keyword>
<sequence>MALLNQGIRLRMRTVNTAIRSYLVAMLVVFSHSAVSYADATELEYRVKSAFLYNFTKFIEWPSASQTKSDFVMCVAGNPELHEKLVETIGDKQNGGLPIKFSRIQHPGEAQNCQLLFLGFLEAERLNDWVGALSDEAVLTVSDDSGFIAMGGMIQFVIVDGKIRFDINQSAANRLSIKMSSKLLGLARNVI</sequence>
<evidence type="ECO:0008006" key="4">
    <source>
        <dbReference type="Google" id="ProtNLM"/>
    </source>
</evidence>
<name>A0ABP7W7M4_9GAMM</name>
<dbReference type="Pfam" id="PF13689">
    <property type="entry name" value="DUF4154"/>
    <property type="match status" value="1"/>
</dbReference>
<feature type="signal peptide" evidence="1">
    <location>
        <begin position="1"/>
        <end position="38"/>
    </location>
</feature>
<protein>
    <recommendedName>
        <fullName evidence="4">YfiR family protein</fullName>
    </recommendedName>
</protein>
<accession>A0ABP7W7M4</accession>
<reference evidence="3" key="1">
    <citation type="journal article" date="2019" name="Int. J. Syst. Evol. Microbiol.">
        <title>The Global Catalogue of Microorganisms (GCM) 10K type strain sequencing project: providing services to taxonomists for standard genome sequencing and annotation.</title>
        <authorList>
            <consortium name="The Broad Institute Genomics Platform"/>
            <consortium name="The Broad Institute Genome Sequencing Center for Infectious Disease"/>
            <person name="Wu L."/>
            <person name="Ma J."/>
        </authorList>
    </citation>
    <scope>NUCLEOTIDE SEQUENCE [LARGE SCALE GENOMIC DNA]</scope>
    <source>
        <strain evidence="3">JCM 17304</strain>
    </source>
</reference>
<proteinExistence type="predicted"/>
<dbReference type="InterPro" id="IPR025293">
    <property type="entry name" value="YfiR/HmsC-like"/>
</dbReference>
<evidence type="ECO:0000256" key="1">
    <source>
        <dbReference type="SAM" id="SignalP"/>
    </source>
</evidence>
<comment type="caution">
    <text evidence="2">The sequence shown here is derived from an EMBL/GenBank/DDBJ whole genome shotgun (WGS) entry which is preliminary data.</text>
</comment>